<sequence>MKQLYKMPFERNSERVKELRHQYVQRIMELEGHETTHIFVFEDEAGFSLSKAGDVVAISVNTEPQLTHQANVVPILQCVLPFQRMDNSGAPSTILSIPKSNRRVFTAWRWKVYDHRPQDQMSLLDAMNAACEDITADHCRGWVHSRRFFSPLPGNGKHQT</sequence>
<reference evidence="1 2" key="1">
    <citation type="submission" date="2022-01" db="EMBL/GenBank/DDBJ databases">
        <title>A high-quality chromosome-level genome assembly of rohu carp, Labeo rohita.</title>
        <authorList>
            <person name="Arick M.A. II"/>
            <person name="Hsu C.-Y."/>
            <person name="Magbanua Z."/>
            <person name="Pechanova O."/>
            <person name="Grover C."/>
            <person name="Miller E."/>
            <person name="Thrash A."/>
            <person name="Ezzel L."/>
            <person name="Alam S."/>
            <person name="Benzie J."/>
            <person name="Hamilton M."/>
            <person name="Karsi A."/>
            <person name="Lawrence M.L."/>
            <person name="Peterson D.G."/>
        </authorList>
    </citation>
    <scope>NUCLEOTIDE SEQUENCE [LARGE SCALE GENOMIC DNA]</scope>
    <source>
        <strain evidence="2">BAU-BD-2019</strain>
        <tissue evidence="1">Blood</tissue>
    </source>
</reference>
<organism evidence="1 2">
    <name type="scientific">Labeo rohita</name>
    <name type="common">Indian major carp</name>
    <name type="synonym">Cyprinus rohita</name>
    <dbReference type="NCBI Taxonomy" id="84645"/>
    <lineage>
        <taxon>Eukaryota</taxon>
        <taxon>Metazoa</taxon>
        <taxon>Chordata</taxon>
        <taxon>Craniata</taxon>
        <taxon>Vertebrata</taxon>
        <taxon>Euteleostomi</taxon>
        <taxon>Actinopterygii</taxon>
        <taxon>Neopterygii</taxon>
        <taxon>Teleostei</taxon>
        <taxon>Ostariophysi</taxon>
        <taxon>Cypriniformes</taxon>
        <taxon>Cyprinidae</taxon>
        <taxon>Labeoninae</taxon>
        <taxon>Labeonini</taxon>
        <taxon>Labeo</taxon>
    </lineage>
</organism>
<name>A0ABQ8M261_LABRO</name>
<evidence type="ECO:0000313" key="2">
    <source>
        <dbReference type="Proteomes" id="UP000830375"/>
    </source>
</evidence>
<proteinExistence type="predicted"/>
<protein>
    <submittedName>
        <fullName evidence="1">Pyriculol/pyriculariol biosynthesis cluster transcription factor 1</fullName>
    </submittedName>
</protein>
<comment type="caution">
    <text evidence="1">The sequence shown here is derived from an EMBL/GenBank/DDBJ whole genome shotgun (WGS) entry which is preliminary data.</text>
</comment>
<keyword evidence="2" id="KW-1185">Reference proteome</keyword>
<accession>A0ABQ8M261</accession>
<gene>
    <name evidence="1" type="ORF">H4Q32_021042</name>
</gene>
<evidence type="ECO:0000313" key="1">
    <source>
        <dbReference type="EMBL" id="KAI2656992.1"/>
    </source>
</evidence>
<dbReference type="Proteomes" id="UP000830375">
    <property type="component" value="Unassembled WGS sequence"/>
</dbReference>
<dbReference type="EMBL" id="JACTAM010000014">
    <property type="protein sequence ID" value="KAI2656992.1"/>
    <property type="molecule type" value="Genomic_DNA"/>
</dbReference>